<keyword evidence="3 5" id="KW-0442">Lipid degradation</keyword>
<evidence type="ECO:0000313" key="7">
    <source>
        <dbReference type="EMBL" id="RZC74247.1"/>
    </source>
</evidence>
<dbReference type="STRING" id="3469.A0A4Y7KN15"/>
<comment type="similarity">
    <text evidence="1 5">Belongs to the AB hydrolase superfamily. Lipase family.</text>
</comment>
<evidence type="ECO:0000256" key="4">
    <source>
        <dbReference type="ARBA" id="ARBA00023098"/>
    </source>
</evidence>
<dbReference type="CDD" id="cd00519">
    <property type="entry name" value="Lipase_3"/>
    <property type="match status" value="1"/>
</dbReference>
<dbReference type="GO" id="GO:0008970">
    <property type="term" value="F:phospholipase A1 activity"/>
    <property type="evidence" value="ECO:0007669"/>
    <property type="project" value="UniProtKB-UniRule"/>
</dbReference>
<keyword evidence="8" id="KW-1185">Reference proteome</keyword>
<reference evidence="7 8" key="1">
    <citation type="journal article" date="2018" name="Science">
        <title>The opium poppy genome and morphinan production.</title>
        <authorList>
            <person name="Guo L."/>
            <person name="Winzer T."/>
            <person name="Yang X."/>
            <person name="Li Y."/>
            <person name="Ning Z."/>
            <person name="He Z."/>
            <person name="Teodor R."/>
            <person name="Lu Y."/>
            <person name="Bowser T.A."/>
            <person name="Graham I.A."/>
            <person name="Ye K."/>
        </authorList>
    </citation>
    <scope>NUCLEOTIDE SEQUENCE [LARGE SCALE GENOMIC DNA]</scope>
    <source>
        <strain evidence="8">cv. HN1</strain>
        <tissue evidence="7">Leaves</tissue>
    </source>
</reference>
<evidence type="ECO:0000256" key="3">
    <source>
        <dbReference type="ARBA" id="ARBA00022963"/>
    </source>
</evidence>
<keyword evidence="2 5" id="KW-0378">Hydrolase</keyword>
<sequence length="428" mass="48592">MEKVSKTEWEELLGSNQWEGLLNPLDLNLRKLILRCGDFCQGTYDSFDSDQNSKYCGSSRFGKKAFFRKVANKSAEDEYTVDSFLYATSRIAVPKAFLSFSFSEEAWSRESNWIGYIAVSSDEASQRLGRREIYVAWRGTIRKLEWVNVLVAKPTLLKPLLKPADTEATSHGQKHHWYNSLLGKKDSNDYESEDDDDDNPKVMKGWLAIYNSSNPKSQFTKLSARSQILIKINALVNRYKDEGVSVVLTGHSLGASLAILSAFDLVENGLSDVPVTAIVFGSPQVGNKAFNKRLGTFPNLRILHVKNQLDLITHYPSKYLGYVHTGVELEIDTRKSKSLKDSKNPSDWHNLQAILHIVAGWNGKEGEFELKVKRSIALVNKYCAFLKDETLVPGKWWVEKHKRMVLNEDGDWVMAIPDEEDLPVLEEY</sequence>
<dbReference type="Gene3D" id="3.40.50.1820">
    <property type="entry name" value="alpha/beta hydrolase"/>
    <property type="match status" value="1"/>
</dbReference>
<dbReference type="GO" id="GO:0005737">
    <property type="term" value="C:cytoplasm"/>
    <property type="evidence" value="ECO:0007669"/>
    <property type="project" value="UniProtKB-ARBA"/>
</dbReference>
<feature type="domain" description="Fungal lipase-type" evidence="6">
    <location>
        <begin position="134"/>
        <end position="318"/>
    </location>
</feature>
<dbReference type="PANTHER" id="PTHR31828:SF10">
    <property type="entry name" value="PHOSPHOLIPASE A1-IIDELTA"/>
    <property type="match status" value="1"/>
</dbReference>
<dbReference type="EC" id="3.1.1.-" evidence="5"/>
<dbReference type="PANTHER" id="PTHR31828">
    <property type="entry name" value="PHOSPHOLIPASE A1-IIGAMMA"/>
    <property type="match status" value="1"/>
</dbReference>
<gene>
    <name evidence="7" type="ORF">C5167_049732</name>
</gene>
<evidence type="ECO:0000256" key="1">
    <source>
        <dbReference type="ARBA" id="ARBA00010701"/>
    </source>
</evidence>
<evidence type="ECO:0000256" key="2">
    <source>
        <dbReference type="ARBA" id="ARBA00022801"/>
    </source>
</evidence>
<dbReference type="FunFam" id="3.40.50.1820:FF:000065">
    <property type="entry name" value="Phospholipase A1-II 3"/>
    <property type="match status" value="1"/>
</dbReference>
<dbReference type="OrthoDB" id="438440at2759"/>
<evidence type="ECO:0000313" key="8">
    <source>
        <dbReference type="Proteomes" id="UP000316621"/>
    </source>
</evidence>
<organism evidence="7 8">
    <name type="scientific">Papaver somniferum</name>
    <name type="common">Opium poppy</name>
    <dbReference type="NCBI Taxonomy" id="3469"/>
    <lineage>
        <taxon>Eukaryota</taxon>
        <taxon>Viridiplantae</taxon>
        <taxon>Streptophyta</taxon>
        <taxon>Embryophyta</taxon>
        <taxon>Tracheophyta</taxon>
        <taxon>Spermatophyta</taxon>
        <taxon>Magnoliopsida</taxon>
        <taxon>Ranunculales</taxon>
        <taxon>Papaveraceae</taxon>
        <taxon>Papaveroideae</taxon>
        <taxon>Papaver</taxon>
    </lineage>
</organism>
<protein>
    <recommendedName>
        <fullName evidence="5">Phospholipase A1</fullName>
        <ecNumber evidence="5">3.1.1.-</ecNumber>
    </recommendedName>
</protein>
<comment type="function">
    <text evidence="5">Acylhydrolase that catalyzes the hydrolysis of phospholipids at the sn-1 position.</text>
</comment>
<dbReference type="InterPro" id="IPR033556">
    <property type="entry name" value="PLA"/>
</dbReference>
<name>A0A4Y7KN15_PAPSO</name>
<dbReference type="EMBL" id="CM010722">
    <property type="protein sequence ID" value="RZC74247.1"/>
    <property type="molecule type" value="Genomic_DNA"/>
</dbReference>
<accession>A0A4Y7KN15</accession>
<dbReference type="InterPro" id="IPR029058">
    <property type="entry name" value="AB_hydrolase_fold"/>
</dbReference>
<dbReference type="GO" id="GO:0016042">
    <property type="term" value="P:lipid catabolic process"/>
    <property type="evidence" value="ECO:0007669"/>
    <property type="project" value="UniProtKB-UniRule"/>
</dbReference>
<dbReference type="InterPro" id="IPR002921">
    <property type="entry name" value="Fungal_lipase-type"/>
</dbReference>
<dbReference type="OMA" id="GSMVYSM"/>
<dbReference type="Gramene" id="RZC74247">
    <property type="protein sequence ID" value="RZC74247"/>
    <property type="gene ID" value="C5167_049732"/>
</dbReference>
<dbReference type="Pfam" id="PF01764">
    <property type="entry name" value="Lipase_3"/>
    <property type="match status" value="1"/>
</dbReference>
<dbReference type="AlphaFoldDB" id="A0A4Y7KN15"/>
<dbReference type="Proteomes" id="UP000316621">
    <property type="component" value="Chromosome 8"/>
</dbReference>
<dbReference type="SUPFAM" id="SSF53474">
    <property type="entry name" value="alpha/beta-Hydrolases"/>
    <property type="match status" value="1"/>
</dbReference>
<keyword evidence="4 5" id="KW-0443">Lipid metabolism</keyword>
<evidence type="ECO:0000256" key="5">
    <source>
        <dbReference type="RuleBase" id="RU367093"/>
    </source>
</evidence>
<proteinExistence type="inferred from homology"/>
<evidence type="ECO:0000259" key="6">
    <source>
        <dbReference type="Pfam" id="PF01764"/>
    </source>
</evidence>